<evidence type="ECO:0000256" key="1">
    <source>
        <dbReference type="SAM" id="MobiDB-lite"/>
    </source>
</evidence>
<dbReference type="EMBL" id="PDJK01000002">
    <property type="protein sequence ID" value="PFG47855.1"/>
    <property type="molecule type" value="Genomic_DNA"/>
</dbReference>
<accession>A0A2A9FBQ6</accession>
<gene>
    <name evidence="2" type="ORF">ATK36_2911</name>
</gene>
<organism evidence="2 3">
    <name type="scientific">Amycolatopsis sulphurea</name>
    <dbReference type="NCBI Taxonomy" id="76022"/>
    <lineage>
        <taxon>Bacteria</taxon>
        <taxon>Bacillati</taxon>
        <taxon>Actinomycetota</taxon>
        <taxon>Actinomycetes</taxon>
        <taxon>Pseudonocardiales</taxon>
        <taxon>Pseudonocardiaceae</taxon>
        <taxon>Amycolatopsis</taxon>
    </lineage>
</organism>
<keyword evidence="3" id="KW-1185">Reference proteome</keyword>
<protein>
    <submittedName>
        <fullName evidence="2">Uncharacterized protein</fullName>
    </submittedName>
</protein>
<dbReference type="AlphaFoldDB" id="A0A2A9FBQ6"/>
<feature type="region of interest" description="Disordered" evidence="1">
    <location>
        <begin position="74"/>
        <end position="101"/>
    </location>
</feature>
<feature type="compositionally biased region" description="Basic residues" evidence="1">
    <location>
        <begin position="21"/>
        <end position="38"/>
    </location>
</feature>
<evidence type="ECO:0000313" key="2">
    <source>
        <dbReference type="EMBL" id="PFG47855.1"/>
    </source>
</evidence>
<comment type="caution">
    <text evidence="2">The sequence shown here is derived from an EMBL/GenBank/DDBJ whole genome shotgun (WGS) entry which is preliminary data.</text>
</comment>
<feature type="region of interest" description="Disordered" evidence="1">
    <location>
        <begin position="1"/>
        <end position="38"/>
    </location>
</feature>
<proteinExistence type="predicted"/>
<name>A0A2A9FBQ6_9PSEU</name>
<evidence type="ECO:0000313" key="3">
    <source>
        <dbReference type="Proteomes" id="UP000243542"/>
    </source>
</evidence>
<sequence>MKGPFTDSESVKGPFTDPKPVRRTPRGGRTHLSIARRRVPDRNSAGVALKVGCTFIPDSGIGTMTDILANRSPASFNRAQPGRTPSASNPTFYVTRSSETW</sequence>
<dbReference type="Proteomes" id="UP000243542">
    <property type="component" value="Unassembled WGS sequence"/>
</dbReference>
<reference evidence="2 3" key="1">
    <citation type="submission" date="2017-10" db="EMBL/GenBank/DDBJ databases">
        <title>Sequencing the genomes of 1000 actinobacteria strains.</title>
        <authorList>
            <person name="Klenk H.-P."/>
        </authorList>
    </citation>
    <scope>NUCLEOTIDE SEQUENCE [LARGE SCALE GENOMIC DNA]</scope>
    <source>
        <strain evidence="2 3">DSM 46092</strain>
    </source>
</reference>